<evidence type="ECO:0000313" key="4">
    <source>
        <dbReference type="Proteomes" id="UP000664859"/>
    </source>
</evidence>
<name>A0A836CKC0_9STRA</name>
<reference evidence="3" key="1">
    <citation type="submission" date="2021-02" db="EMBL/GenBank/DDBJ databases">
        <title>First Annotated Genome of the Yellow-green Alga Tribonema minus.</title>
        <authorList>
            <person name="Mahan K.M."/>
        </authorList>
    </citation>
    <scope>NUCLEOTIDE SEQUENCE</scope>
    <source>
        <strain evidence="3">UTEX B ZZ1240</strain>
    </source>
</reference>
<proteinExistence type="predicted"/>
<feature type="transmembrane region" description="Helical" evidence="2">
    <location>
        <begin position="69"/>
        <end position="89"/>
    </location>
</feature>
<dbReference type="OrthoDB" id="10251508at2759"/>
<keyword evidence="2" id="KW-1133">Transmembrane helix</keyword>
<dbReference type="AlphaFoldDB" id="A0A836CKC0"/>
<dbReference type="InterPro" id="IPR010297">
    <property type="entry name" value="DUF900_hydrolase"/>
</dbReference>
<sequence length="946" mass="101758">MDGSMEGVSWNPDVTVNVMMHRRLQRDLLGTYRKDEFVQRWGKRVLCLMVVLSTLGADTNADASAKDKLVVVLLAAAALAVISVLFHLFSLVLVWWYLAWMLIFVLTDDIYAMFRAPESLSEDDAELRLTVLLTALVLSVGTIVTMILRNLYYPWAVANGKLGQRWFGLRAAGPGAPDEVLYLSLPRRLLQGMPVALEAVQKRMQGRYVFYTDFIDVQPSPPMSALAGAVCPTPAAAARRGAPTAPASEGTGWRRVSYAGGVNRTGWRHLSYAGGVDAQGRSHGAGQWSNDTYRTGWRRVSYAGGVDGEGRPHGAGQWSDSGPHGEVLQGWWHHGRPTAPFRSLETRTGYAFHAMRIAVATNRQEVETSLRGLRFWPRHCSAEGAVYRVLSVECSVSGMFFNITAPPPNVPGALWCAWKMLSPIDGILKKKYYPAGGITFHDCGAAGSSAKARSAPVAGGDLGSGSSAQKPDSAAAPARTAEAARLKLGLRAMSIINAHNARILQVGMRVASGPPKEAEALVYIHGFSTTIAFAAGAIAQYIHGFSTTIAFAAGAIAQLFTLGDFPPHILPFIFSWPAGQLLSYSLAKTRGATSERTVQDYLQLMRDIADAGITKVHIMTHSMGTRVLMEACWHFDELMKPLGEKTNVRESVSESAPGQRPLLKLETVAMLNPDFEEYSFSRPGGTFDQLRRFCPVITVYADAKDGALRVGSIINWGASLGRAGIARPGHTTKPQHGMKLGNFNLPDLPVLKGSRPPLHAPQPQHDPSPGLLGDSAAAAAEEGGDGLVAGVFNLKKPGGDSSASPNQADAEQMDHINGLLRAGGAEGQTAAVAAAVADVHRVEGGEAKGKAGGELQVAATTDAQMVPGCGFGGRMAQDGQPSTADADSWLDMDVIDTTWLDNNIHDMRHTFFNINPTIVDDLRELLVYHRRASHRDQVAPNVVKNP</sequence>
<accession>A0A836CKC0</accession>
<feature type="region of interest" description="Disordered" evidence="1">
    <location>
        <begin position="726"/>
        <end position="775"/>
    </location>
</feature>
<dbReference type="PANTHER" id="PTHR36513:SF1">
    <property type="entry name" value="TRANSMEMBRANE PROTEIN"/>
    <property type="match status" value="1"/>
</dbReference>
<dbReference type="EMBL" id="JAFCMP010000045">
    <property type="protein sequence ID" value="KAG5189790.1"/>
    <property type="molecule type" value="Genomic_DNA"/>
</dbReference>
<gene>
    <name evidence="3" type="ORF">JKP88DRAFT_352986</name>
</gene>
<feature type="transmembrane region" description="Helical" evidence="2">
    <location>
        <begin position="126"/>
        <end position="148"/>
    </location>
</feature>
<evidence type="ECO:0000313" key="3">
    <source>
        <dbReference type="EMBL" id="KAG5189790.1"/>
    </source>
</evidence>
<dbReference type="Pfam" id="PF05990">
    <property type="entry name" value="DUF900"/>
    <property type="match status" value="1"/>
</dbReference>
<evidence type="ECO:0000256" key="2">
    <source>
        <dbReference type="SAM" id="Phobius"/>
    </source>
</evidence>
<evidence type="ECO:0000256" key="1">
    <source>
        <dbReference type="SAM" id="MobiDB-lite"/>
    </source>
</evidence>
<organism evidence="3 4">
    <name type="scientific">Tribonema minus</name>
    <dbReference type="NCBI Taxonomy" id="303371"/>
    <lineage>
        <taxon>Eukaryota</taxon>
        <taxon>Sar</taxon>
        <taxon>Stramenopiles</taxon>
        <taxon>Ochrophyta</taxon>
        <taxon>PX clade</taxon>
        <taxon>Xanthophyceae</taxon>
        <taxon>Tribonematales</taxon>
        <taxon>Tribonemataceae</taxon>
        <taxon>Tribonema</taxon>
    </lineage>
</organism>
<dbReference type="Proteomes" id="UP000664859">
    <property type="component" value="Unassembled WGS sequence"/>
</dbReference>
<dbReference type="SUPFAM" id="SSF53474">
    <property type="entry name" value="alpha/beta-Hydrolases"/>
    <property type="match status" value="1"/>
</dbReference>
<keyword evidence="4" id="KW-1185">Reference proteome</keyword>
<dbReference type="InterPro" id="IPR029058">
    <property type="entry name" value="AB_hydrolase_fold"/>
</dbReference>
<keyword evidence="2" id="KW-0472">Membrane</keyword>
<dbReference type="PANTHER" id="PTHR36513">
    <property type="entry name" value="ABC TRANSMEMBRANE TYPE-1 DOMAIN-CONTAINING PROTEIN"/>
    <property type="match status" value="1"/>
</dbReference>
<protein>
    <submittedName>
        <fullName evidence="3">Uncharacterized protein</fullName>
    </submittedName>
</protein>
<feature type="region of interest" description="Disordered" evidence="1">
    <location>
        <begin position="789"/>
        <end position="808"/>
    </location>
</feature>
<feature type="transmembrane region" description="Helical" evidence="2">
    <location>
        <begin position="95"/>
        <end position="114"/>
    </location>
</feature>
<comment type="caution">
    <text evidence="3">The sequence shown here is derived from an EMBL/GenBank/DDBJ whole genome shotgun (WGS) entry which is preliminary data.</text>
</comment>
<keyword evidence="2" id="KW-0812">Transmembrane</keyword>